<dbReference type="Proteomes" id="UP000070092">
    <property type="component" value="Unassembled WGS sequence"/>
</dbReference>
<gene>
    <name evidence="2" type="ORF">HMPREF3196_00054</name>
</gene>
<evidence type="ECO:0000256" key="1">
    <source>
        <dbReference type="SAM" id="MobiDB-lite"/>
    </source>
</evidence>
<dbReference type="AlphaFoldDB" id="A0A133KU04"/>
<sequence>MLRNIIDAATTPRVAAKKTPHKQHDSSYRAEAPNRSDRVM</sequence>
<proteinExistence type="predicted"/>
<accession>A0A133KU04</accession>
<protein>
    <submittedName>
        <fullName evidence="2">Uncharacterized protein</fullName>
    </submittedName>
</protein>
<name>A0A133KU04_BIFBI</name>
<reference evidence="2 3" key="1">
    <citation type="submission" date="2016-01" db="EMBL/GenBank/DDBJ databases">
        <authorList>
            <person name="Oliw E.H."/>
        </authorList>
    </citation>
    <scope>NUCLEOTIDE SEQUENCE [LARGE SCALE GENOMIC DNA]</scope>
    <source>
        <strain evidence="2 3">MJR8628B</strain>
    </source>
</reference>
<feature type="region of interest" description="Disordered" evidence="1">
    <location>
        <begin position="1"/>
        <end position="40"/>
    </location>
</feature>
<comment type="caution">
    <text evidence="2">The sequence shown here is derived from an EMBL/GenBank/DDBJ whole genome shotgun (WGS) entry which is preliminary data.</text>
</comment>
<feature type="compositionally biased region" description="Basic and acidic residues" evidence="1">
    <location>
        <begin position="22"/>
        <end position="40"/>
    </location>
</feature>
<evidence type="ECO:0000313" key="3">
    <source>
        <dbReference type="Proteomes" id="UP000070092"/>
    </source>
</evidence>
<evidence type="ECO:0000313" key="2">
    <source>
        <dbReference type="EMBL" id="KWZ83068.1"/>
    </source>
</evidence>
<dbReference type="EMBL" id="LRPO01000002">
    <property type="protein sequence ID" value="KWZ83068.1"/>
    <property type="molecule type" value="Genomic_DNA"/>
</dbReference>
<organism evidence="2 3">
    <name type="scientific">Bifidobacterium bifidum</name>
    <dbReference type="NCBI Taxonomy" id="1681"/>
    <lineage>
        <taxon>Bacteria</taxon>
        <taxon>Bacillati</taxon>
        <taxon>Actinomycetota</taxon>
        <taxon>Actinomycetes</taxon>
        <taxon>Bifidobacteriales</taxon>
        <taxon>Bifidobacteriaceae</taxon>
        <taxon>Bifidobacterium</taxon>
    </lineage>
</organism>